<keyword evidence="8" id="KW-1185">Reference proteome</keyword>
<dbReference type="InterPro" id="IPR016035">
    <property type="entry name" value="Acyl_Trfase/lysoPLipase"/>
</dbReference>
<feature type="compositionally biased region" description="Basic residues" evidence="5">
    <location>
        <begin position="110"/>
        <end position="119"/>
    </location>
</feature>
<feature type="domain" description="PNPLA" evidence="6">
    <location>
        <begin position="15"/>
        <end position="119"/>
    </location>
</feature>
<reference evidence="7 8" key="1">
    <citation type="submission" date="2019-11" db="EMBL/GenBank/DDBJ databases">
        <title>Metabolism of dissolved organic matter in forest soils.</title>
        <authorList>
            <person name="Cyle K.T."/>
            <person name="Wilhelm R.C."/>
            <person name="Martinez C.E."/>
        </authorList>
    </citation>
    <scope>NUCLEOTIDE SEQUENCE [LARGE SCALE GENOMIC DNA]</scope>
    <source>
        <strain evidence="7 8">5N</strain>
    </source>
</reference>
<dbReference type="InterPro" id="IPR050301">
    <property type="entry name" value="NTE"/>
</dbReference>
<dbReference type="GO" id="GO:0016042">
    <property type="term" value="P:lipid catabolic process"/>
    <property type="evidence" value="ECO:0007669"/>
    <property type="project" value="UniProtKB-KW"/>
</dbReference>
<evidence type="ECO:0000313" key="8">
    <source>
        <dbReference type="Proteomes" id="UP000655523"/>
    </source>
</evidence>
<comment type="caution">
    <text evidence="4">Lacks conserved residue(s) required for the propagation of feature annotation.</text>
</comment>
<evidence type="ECO:0000256" key="4">
    <source>
        <dbReference type="PROSITE-ProRule" id="PRU01161"/>
    </source>
</evidence>
<feature type="region of interest" description="Disordered" evidence="5">
    <location>
        <begin position="90"/>
        <end position="119"/>
    </location>
</feature>
<evidence type="ECO:0000256" key="3">
    <source>
        <dbReference type="ARBA" id="ARBA00023098"/>
    </source>
</evidence>
<dbReference type="PANTHER" id="PTHR14226:SF57">
    <property type="entry name" value="BLR7027 PROTEIN"/>
    <property type="match status" value="1"/>
</dbReference>
<protein>
    <recommendedName>
        <fullName evidence="6">PNPLA domain-containing protein</fullName>
    </recommendedName>
</protein>
<dbReference type="Gene3D" id="3.40.1090.10">
    <property type="entry name" value="Cytosolic phospholipase A2 catalytic domain"/>
    <property type="match status" value="1"/>
</dbReference>
<dbReference type="EMBL" id="WOEZ01000267">
    <property type="protein sequence ID" value="NPT61403.1"/>
    <property type="molecule type" value="Genomic_DNA"/>
</dbReference>
<evidence type="ECO:0000256" key="1">
    <source>
        <dbReference type="ARBA" id="ARBA00022801"/>
    </source>
</evidence>
<feature type="short sequence motif" description="GXSXG" evidence="4">
    <location>
        <begin position="46"/>
        <end position="50"/>
    </location>
</feature>
<dbReference type="GO" id="GO:0016787">
    <property type="term" value="F:hydrolase activity"/>
    <property type="evidence" value="ECO:0007669"/>
    <property type="project" value="UniProtKB-KW"/>
</dbReference>
<dbReference type="Pfam" id="PF01734">
    <property type="entry name" value="Patatin"/>
    <property type="match status" value="1"/>
</dbReference>
<keyword evidence="1" id="KW-0378">Hydrolase</keyword>
<keyword evidence="2" id="KW-0442">Lipid degradation</keyword>
<name>A0A972NZP4_9BURK</name>
<evidence type="ECO:0000259" key="6">
    <source>
        <dbReference type="PROSITE" id="PS51635"/>
    </source>
</evidence>
<keyword evidence="3" id="KW-0443">Lipid metabolism</keyword>
<evidence type="ECO:0000256" key="5">
    <source>
        <dbReference type="SAM" id="MobiDB-lite"/>
    </source>
</evidence>
<dbReference type="AlphaFoldDB" id="A0A972NZP4"/>
<comment type="caution">
    <text evidence="7">The sequence shown here is derived from an EMBL/GenBank/DDBJ whole genome shotgun (WGS) entry which is preliminary data.</text>
</comment>
<accession>A0A972NZP4</accession>
<dbReference type="Proteomes" id="UP000655523">
    <property type="component" value="Unassembled WGS sequence"/>
</dbReference>
<dbReference type="PROSITE" id="PS51635">
    <property type="entry name" value="PNPLA"/>
    <property type="match status" value="1"/>
</dbReference>
<proteinExistence type="predicted"/>
<gene>
    <name evidence="7" type="ORF">GNZ13_44445</name>
</gene>
<evidence type="ECO:0000313" key="7">
    <source>
        <dbReference type="EMBL" id="NPT61403.1"/>
    </source>
</evidence>
<organism evidence="7 8">
    <name type="scientific">Paraburkholderia elongata</name>
    <dbReference type="NCBI Taxonomy" id="2675747"/>
    <lineage>
        <taxon>Bacteria</taxon>
        <taxon>Pseudomonadati</taxon>
        <taxon>Pseudomonadota</taxon>
        <taxon>Betaproteobacteria</taxon>
        <taxon>Burkholderiales</taxon>
        <taxon>Burkholderiaceae</taxon>
        <taxon>Paraburkholderia</taxon>
    </lineage>
</organism>
<dbReference type="PANTHER" id="PTHR14226">
    <property type="entry name" value="NEUROPATHY TARGET ESTERASE/SWISS CHEESE D.MELANOGASTER"/>
    <property type="match status" value="1"/>
</dbReference>
<dbReference type="SUPFAM" id="SSF52151">
    <property type="entry name" value="FabD/lysophospholipase-like"/>
    <property type="match status" value="1"/>
</dbReference>
<dbReference type="InterPro" id="IPR002641">
    <property type="entry name" value="PNPLA_dom"/>
</dbReference>
<evidence type="ECO:0000256" key="2">
    <source>
        <dbReference type="ARBA" id="ARBA00022963"/>
    </source>
</evidence>
<sequence length="119" mass="12944">MSRPRQTPPPPLHVLVLQGGGALDAYQAGTYEAMEDDGVRPDWIVGTSIGAINGALIAGNPPECRVAQLRTFFTAPRISRSCCRARCKRSNRSAARPAARWQACPDSSRPGRRGRSRSR</sequence>